<dbReference type="PANTHER" id="PTHR44085:SF2">
    <property type="entry name" value="SEPIAPTERIN REDUCTASE"/>
    <property type="match status" value="1"/>
</dbReference>
<dbReference type="GO" id="GO:0004757">
    <property type="term" value="F:sepiapterin reductase (NADP+) activity"/>
    <property type="evidence" value="ECO:0007669"/>
    <property type="project" value="TreeGrafter"/>
</dbReference>
<sequence>MNNFITVIIGAASGFGRSLSKQAARNYYTHSTDSSVHPGNSNKDSCLHLVLVGRSRRDLENLSFEISANPAGDNDFDGQHHKDSGESSVNGVRLIKTYIVPDIELSVLKEEVLNKVVIKCEDIVREIEEKEDNTDSCISGIDLIFNAGSLGDLSKRIEEYNNLNEISSFYNLNVVSFMFILSRLLDFGKRTLQRQKLGNGGGLVRVIQISSLLAVQAFPCWGLYASAKASRDMILAVLAKESETGNNGILGIKVKTLSYAPGPLNNDMQKRVRESIGDASQKEIYSEMNENKKLVSMDDSAKALYKVLNEDKYESGSHVDYYDVL</sequence>
<protein>
    <recommendedName>
        <fullName evidence="7">Sepiapterin reductase</fullName>
    </recommendedName>
</protein>
<keyword evidence="6" id="KW-1185">Reference proteome</keyword>
<keyword evidence="4" id="KW-0560">Oxidoreductase</keyword>
<dbReference type="Gene3D" id="3.40.50.720">
    <property type="entry name" value="NAD(P)-binding Rossmann-like Domain"/>
    <property type="match status" value="1"/>
</dbReference>
<keyword evidence="3" id="KW-0521">NADP</keyword>
<reference evidence="5 6" key="1">
    <citation type="journal article" date="2018" name="MBio">
        <title>Comparative Genomics Reveals the Core Gene Toolbox for the Fungus-Insect Symbiosis.</title>
        <authorList>
            <person name="Wang Y."/>
            <person name="Stata M."/>
            <person name="Wang W."/>
            <person name="Stajich J.E."/>
            <person name="White M.M."/>
            <person name="Moncalvo J.M."/>
        </authorList>
    </citation>
    <scope>NUCLEOTIDE SEQUENCE [LARGE SCALE GENOMIC DNA]</scope>
    <source>
        <strain evidence="5 6">AUS-77-4</strain>
    </source>
</reference>
<accession>A0A2T9YA16</accession>
<dbReference type="STRING" id="61424.A0A2T9YA16"/>
<gene>
    <name evidence="5" type="ORF">BB559_005202</name>
</gene>
<dbReference type="PANTHER" id="PTHR44085">
    <property type="entry name" value="SEPIAPTERIN REDUCTASE"/>
    <property type="match status" value="1"/>
</dbReference>
<proteinExistence type="predicted"/>
<evidence type="ECO:0008006" key="7">
    <source>
        <dbReference type="Google" id="ProtNLM"/>
    </source>
</evidence>
<dbReference type="Pfam" id="PF00106">
    <property type="entry name" value="adh_short"/>
    <property type="match status" value="1"/>
</dbReference>
<evidence type="ECO:0000256" key="4">
    <source>
        <dbReference type="ARBA" id="ARBA00023002"/>
    </source>
</evidence>
<comment type="subcellular location">
    <subcellularLocation>
        <location evidence="1">Cytoplasm</location>
    </subcellularLocation>
</comment>
<organism evidence="5 6">
    <name type="scientific">Furculomyces boomerangus</name>
    <dbReference type="NCBI Taxonomy" id="61424"/>
    <lineage>
        <taxon>Eukaryota</taxon>
        <taxon>Fungi</taxon>
        <taxon>Fungi incertae sedis</taxon>
        <taxon>Zoopagomycota</taxon>
        <taxon>Kickxellomycotina</taxon>
        <taxon>Harpellomycetes</taxon>
        <taxon>Harpellales</taxon>
        <taxon>Harpellaceae</taxon>
        <taxon>Furculomyces</taxon>
    </lineage>
</organism>
<dbReference type="InterPro" id="IPR002347">
    <property type="entry name" value="SDR_fam"/>
</dbReference>
<evidence type="ECO:0000256" key="2">
    <source>
        <dbReference type="ARBA" id="ARBA00022490"/>
    </source>
</evidence>
<comment type="caution">
    <text evidence="5">The sequence shown here is derived from an EMBL/GenBank/DDBJ whole genome shotgun (WGS) entry which is preliminary data.</text>
</comment>
<keyword evidence="2" id="KW-0963">Cytoplasm</keyword>
<dbReference type="InterPro" id="IPR036291">
    <property type="entry name" value="NAD(P)-bd_dom_sf"/>
</dbReference>
<evidence type="ECO:0000256" key="1">
    <source>
        <dbReference type="ARBA" id="ARBA00004496"/>
    </source>
</evidence>
<dbReference type="InterPro" id="IPR051721">
    <property type="entry name" value="Biopterin_syn/organic_redct"/>
</dbReference>
<evidence type="ECO:0000313" key="6">
    <source>
        <dbReference type="Proteomes" id="UP000245699"/>
    </source>
</evidence>
<dbReference type="AlphaFoldDB" id="A0A2T9YA16"/>
<name>A0A2T9YA16_9FUNG</name>
<dbReference type="Proteomes" id="UP000245699">
    <property type="component" value="Unassembled WGS sequence"/>
</dbReference>
<dbReference type="GO" id="GO:0005737">
    <property type="term" value="C:cytoplasm"/>
    <property type="evidence" value="ECO:0007669"/>
    <property type="project" value="UniProtKB-SubCell"/>
</dbReference>
<dbReference type="OrthoDB" id="153074at2759"/>
<dbReference type="SUPFAM" id="SSF51735">
    <property type="entry name" value="NAD(P)-binding Rossmann-fold domains"/>
    <property type="match status" value="1"/>
</dbReference>
<evidence type="ECO:0000256" key="3">
    <source>
        <dbReference type="ARBA" id="ARBA00022857"/>
    </source>
</evidence>
<evidence type="ECO:0000313" key="5">
    <source>
        <dbReference type="EMBL" id="PVU89183.1"/>
    </source>
</evidence>
<dbReference type="GO" id="GO:0006729">
    <property type="term" value="P:tetrahydrobiopterin biosynthetic process"/>
    <property type="evidence" value="ECO:0007669"/>
    <property type="project" value="TreeGrafter"/>
</dbReference>
<dbReference type="EMBL" id="MBFT01000568">
    <property type="protein sequence ID" value="PVU89183.1"/>
    <property type="molecule type" value="Genomic_DNA"/>
</dbReference>